<comment type="caution">
    <text evidence="1">The sequence shown here is derived from an EMBL/GenBank/DDBJ whole genome shotgun (WGS) entry which is preliminary data.</text>
</comment>
<dbReference type="Proteomes" id="UP000030003">
    <property type="component" value="Unassembled WGS sequence"/>
</dbReference>
<accession>A0A0A0M835</accession>
<evidence type="ECO:0000313" key="1">
    <source>
        <dbReference type="EMBL" id="KGO99168.1"/>
    </source>
</evidence>
<dbReference type="Pfam" id="PF13668">
    <property type="entry name" value="Ferritin_2"/>
    <property type="match status" value="1"/>
</dbReference>
<evidence type="ECO:0000313" key="2">
    <source>
        <dbReference type="Proteomes" id="UP000030003"/>
    </source>
</evidence>
<proteinExistence type="predicted"/>
<dbReference type="RefSeq" id="WP_027068955.1">
    <property type="nucleotide sequence ID" value="NZ_AUHT01000004.1"/>
</dbReference>
<dbReference type="InterPro" id="IPR012347">
    <property type="entry name" value="Ferritin-like"/>
</dbReference>
<reference evidence="1 2" key="1">
    <citation type="submission" date="2013-08" db="EMBL/GenBank/DDBJ databases">
        <title>Genomic analysis of Lysobacter defluvii.</title>
        <authorList>
            <person name="Wang Q."/>
            <person name="Wang G."/>
        </authorList>
    </citation>
    <scope>NUCLEOTIDE SEQUENCE [LARGE SCALE GENOMIC DNA]</scope>
    <source>
        <strain evidence="1 2">IMMIB APB-9</strain>
    </source>
</reference>
<dbReference type="OrthoDB" id="5291582at2"/>
<dbReference type="EMBL" id="AVBH01000028">
    <property type="protein sequence ID" value="KGO99168.1"/>
    <property type="molecule type" value="Genomic_DNA"/>
</dbReference>
<gene>
    <name evidence="1" type="ORF">N791_10950</name>
</gene>
<evidence type="ECO:0008006" key="3">
    <source>
        <dbReference type="Google" id="ProtNLM"/>
    </source>
</evidence>
<dbReference type="STRING" id="1385515.GCA_000423325_00409"/>
<dbReference type="CDD" id="cd00657">
    <property type="entry name" value="Ferritin_like"/>
    <property type="match status" value="1"/>
</dbReference>
<sequence>MENEISTGTNRTGMKTSPVHSRELLEVRELQKTVPDPEIDHVALRTSYLAEAEPVGSMPPPPTLRGMAGTAMQALTGRKMHVLLDKLAERAAFERTGTRLYDMMLQKVAAAPSLPSGMTIEGVRQIRDEEHGHFQLLASTIEELGADPTAMTPCADVTGVQGLGLVQAMGEPRLTIAQALSTLLAAEVIDNASWELLIDLARQFGQDELAERFTNALAAEKRHDATVRQWLAAALREEAEIG</sequence>
<name>A0A0A0M835_9GAMM</name>
<dbReference type="eggNOG" id="COG1633">
    <property type="taxonomic scope" value="Bacteria"/>
</dbReference>
<dbReference type="Gene3D" id="1.20.1260.10">
    <property type="match status" value="1"/>
</dbReference>
<dbReference type="SUPFAM" id="SSF47240">
    <property type="entry name" value="Ferritin-like"/>
    <property type="match status" value="1"/>
</dbReference>
<dbReference type="InterPro" id="IPR009078">
    <property type="entry name" value="Ferritin-like_SF"/>
</dbReference>
<keyword evidence="2" id="KW-1185">Reference proteome</keyword>
<organism evidence="1 2">
    <name type="scientific">Lysobacter defluvii IMMIB APB-9 = DSM 18482</name>
    <dbReference type="NCBI Taxonomy" id="1385515"/>
    <lineage>
        <taxon>Bacteria</taxon>
        <taxon>Pseudomonadati</taxon>
        <taxon>Pseudomonadota</taxon>
        <taxon>Gammaproteobacteria</taxon>
        <taxon>Lysobacterales</taxon>
        <taxon>Lysobacteraceae</taxon>
        <taxon>Novilysobacter</taxon>
    </lineage>
</organism>
<protein>
    <recommendedName>
        <fullName evidence="3">Ferritin Dps family protein</fullName>
    </recommendedName>
</protein>
<dbReference type="AlphaFoldDB" id="A0A0A0M835"/>